<dbReference type="InterPro" id="IPR000566">
    <property type="entry name" value="Lipocln_cytosolic_FA-bd_dom"/>
</dbReference>
<sequence>MRNPTAPVASQVNVPLSALLGDWIVVEGAGIEAGGDIRIDSQDIYIEGQSEKYSYDGAGRFRTDDGPLWVYWIDVGYRTVAMGDPQGTRVWIMDRQASGSPDRLRAAREILQWYGYDLTRLEGA</sequence>
<name>A0ABU6HDQ3_9RHOB</name>
<feature type="domain" description="Lipocalin/cytosolic fatty-acid binding" evidence="1">
    <location>
        <begin position="65"/>
        <end position="122"/>
    </location>
</feature>
<dbReference type="Pfam" id="PF08212">
    <property type="entry name" value="Lipocalin_2"/>
    <property type="match status" value="1"/>
</dbReference>
<dbReference type="InterPro" id="IPR012674">
    <property type="entry name" value="Calycin"/>
</dbReference>
<keyword evidence="3" id="KW-1185">Reference proteome</keyword>
<protein>
    <submittedName>
        <fullName evidence="2">Lipocalin family protein</fullName>
    </submittedName>
</protein>
<dbReference type="Proteomes" id="UP001348149">
    <property type="component" value="Unassembled WGS sequence"/>
</dbReference>
<dbReference type="Gene3D" id="2.40.128.20">
    <property type="match status" value="1"/>
</dbReference>
<evidence type="ECO:0000259" key="1">
    <source>
        <dbReference type="Pfam" id="PF08212"/>
    </source>
</evidence>
<organism evidence="2 3">
    <name type="scientific">Mesobacterium hydrothermale</name>
    <dbReference type="NCBI Taxonomy" id="3111907"/>
    <lineage>
        <taxon>Bacteria</taxon>
        <taxon>Pseudomonadati</taxon>
        <taxon>Pseudomonadota</taxon>
        <taxon>Alphaproteobacteria</taxon>
        <taxon>Rhodobacterales</taxon>
        <taxon>Roseobacteraceae</taxon>
        <taxon>Mesobacterium</taxon>
    </lineage>
</organism>
<reference evidence="2 3" key="1">
    <citation type="submission" date="2024-01" db="EMBL/GenBank/DDBJ databases">
        <title>Mesobacterium rodlantinim sp. nov., isolated from shallow sea hydrothermal systems off Kueishantao Island.</title>
        <authorList>
            <person name="Su Z."/>
            <person name="Tang K."/>
        </authorList>
    </citation>
    <scope>NUCLEOTIDE SEQUENCE [LARGE SCALE GENOMIC DNA]</scope>
    <source>
        <strain evidence="2 3">TK19101</strain>
    </source>
</reference>
<comment type="caution">
    <text evidence="2">The sequence shown here is derived from an EMBL/GenBank/DDBJ whole genome shotgun (WGS) entry which is preliminary data.</text>
</comment>
<evidence type="ECO:0000313" key="3">
    <source>
        <dbReference type="Proteomes" id="UP001348149"/>
    </source>
</evidence>
<accession>A0ABU6HDQ3</accession>
<dbReference type="RefSeq" id="WP_326296210.1">
    <property type="nucleotide sequence ID" value="NZ_JAYLLH010000004.1"/>
</dbReference>
<dbReference type="SUPFAM" id="SSF50814">
    <property type="entry name" value="Lipocalins"/>
    <property type="match status" value="1"/>
</dbReference>
<dbReference type="EMBL" id="JAYLLH010000004">
    <property type="protein sequence ID" value="MEC3860587.1"/>
    <property type="molecule type" value="Genomic_DNA"/>
</dbReference>
<proteinExistence type="predicted"/>
<evidence type="ECO:0000313" key="2">
    <source>
        <dbReference type="EMBL" id="MEC3860587.1"/>
    </source>
</evidence>
<gene>
    <name evidence="2" type="ORF">VK792_04770</name>
</gene>